<evidence type="ECO:0000256" key="10">
    <source>
        <dbReference type="SAM" id="Phobius"/>
    </source>
</evidence>
<evidence type="ECO:0000313" key="13">
    <source>
        <dbReference type="Proteomes" id="UP000594263"/>
    </source>
</evidence>
<feature type="transmembrane region" description="Helical" evidence="10">
    <location>
        <begin position="79"/>
        <end position="98"/>
    </location>
</feature>
<dbReference type="InterPro" id="IPR045262">
    <property type="entry name" value="STP/PLT_plant"/>
</dbReference>
<feature type="transmembrane region" description="Helical" evidence="10">
    <location>
        <begin position="454"/>
        <end position="475"/>
    </location>
</feature>
<evidence type="ECO:0000256" key="8">
    <source>
        <dbReference type="ARBA" id="ARBA00023136"/>
    </source>
</evidence>
<feature type="transmembrane region" description="Helical" evidence="10">
    <location>
        <begin position="20"/>
        <end position="39"/>
    </location>
</feature>
<protein>
    <recommendedName>
        <fullName evidence="11">Major facilitator superfamily (MFS) profile domain-containing protein</fullName>
    </recommendedName>
</protein>
<feature type="domain" description="Major facilitator superfamily (MFS) profile" evidence="11">
    <location>
        <begin position="24"/>
        <end position="479"/>
    </location>
</feature>
<dbReference type="InterPro" id="IPR020846">
    <property type="entry name" value="MFS_dom"/>
</dbReference>
<sequence>MAGGVVVAAASGYPGKMTPYVCFTCIVAAMGGLIFGYDIGISGGVTSMDHFLRRFFHSVYKQEHERAQSNNQYCTFDSVPLTLFTSSLYIAALLSSFVASSFTKRYGRKVSMLTGGALFLVGAVINAAAMNIAMLIIGRLFLGAGVGFSIQSVPLYVSEMAPYKYRGALNVLFQLSITIGILAANIVNYFTVKIAGGWGWRVSLGLAAVPALFIAVSASILPDTPNSMLDRNKPEEARAMLKRIRDLDDEGIRAEFEDLVAASKASHLVEHPWRNIWKRQYRPQLTLCTLIPLFQQMTGINVVMFYAPVLFKTLGFGSDASLMSAVITGVVNVVATFLSVYGTDRWGRRKLFLAGGGIMFAFQVMVAVLIGIKFGSTGVADNLTTGYAAGVIVCICAFVAAFAFSWGPLGWLVPSEISPLAVRSPNQSITVSVNMLFTFLIAQLFLTMLCHMKYGLFIFFAGFVAIMSVFIYYFVPETMNIPIEEMTGVWKEHPYWKNFVTDSAVIDKGQDVEKGVKQ</sequence>
<evidence type="ECO:0000256" key="6">
    <source>
        <dbReference type="ARBA" id="ARBA00022847"/>
    </source>
</evidence>
<dbReference type="Pfam" id="PF00083">
    <property type="entry name" value="Sugar_tr"/>
    <property type="match status" value="1"/>
</dbReference>
<dbReference type="InterPro" id="IPR036259">
    <property type="entry name" value="MFS_trans_sf"/>
</dbReference>
<feature type="transmembrane region" description="Helical" evidence="10">
    <location>
        <begin position="352"/>
        <end position="374"/>
    </location>
</feature>
<keyword evidence="6" id="KW-0769">Symport</keyword>
<dbReference type="OMA" id="RISMMIA"/>
<comment type="similarity">
    <text evidence="2 9">Belongs to the major facilitator superfamily. Sugar transporter (TC 2.A.1.1) family.</text>
</comment>
<name>A0A7N0RAV8_KALFE</name>
<evidence type="ECO:0000313" key="12">
    <source>
        <dbReference type="EnsemblPlants" id="Kaladp0007s0035.1.v1.1"/>
    </source>
</evidence>
<keyword evidence="3 9" id="KW-0813">Transport</keyword>
<keyword evidence="8 10" id="KW-0472">Membrane</keyword>
<keyword evidence="7 10" id="KW-1133">Transmembrane helix</keyword>
<dbReference type="NCBIfam" id="TIGR00879">
    <property type="entry name" value="SP"/>
    <property type="match status" value="1"/>
</dbReference>
<dbReference type="InterPro" id="IPR003663">
    <property type="entry name" value="Sugar/inositol_transpt"/>
</dbReference>
<feature type="transmembrane region" description="Helical" evidence="10">
    <location>
        <begin position="169"/>
        <end position="192"/>
    </location>
</feature>
<comment type="subcellular location">
    <subcellularLocation>
        <location evidence="1">Membrane</location>
        <topology evidence="1">Multi-pass membrane protein</topology>
    </subcellularLocation>
</comment>
<keyword evidence="4" id="KW-0762">Sugar transport</keyword>
<feature type="transmembrane region" description="Helical" evidence="10">
    <location>
        <begin position="428"/>
        <end position="448"/>
    </location>
</feature>
<dbReference type="GO" id="GO:0016020">
    <property type="term" value="C:membrane"/>
    <property type="evidence" value="ECO:0007669"/>
    <property type="project" value="UniProtKB-SubCell"/>
</dbReference>
<feature type="transmembrane region" description="Helical" evidence="10">
    <location>
        <begin position="110"/>
        <end position="130"/>
    </location>
</feature>
<organism evidence="12 13">
    <name type="scientific">Kalanchoe fedtschenkoi</name>
    <name type="common">Lavender scallops</name>
    <name type="synonym">South American air plant</name>
    <dbReference type="NCBI Taxonomy" id="63787"/>
    <lineage>
        <taxon>Eukaryota</taxon>
        <taxon>Viridiplantae</taxon>
        <taxon>Streptophyta</taxon>
        <taxon>Embryophyta</taxon>
        <taxon>Tracheophyta</taxon>
        <taxon>Spermatophyta</taxon>
        <taxon>Magnoliopsida</taxon>
        <taxon>eudicotyledons</taxon>
        <taxon>Gunneridae</taxon>
        <taxon>Pentapetalae</taxon>
        <taxon>Saxifragales</taxon>
        <taxon>Crassulaceae</taxon>
        <taxon>Kalanchoe</taxon>
    </lineage>
</organism>
<dbReference type="GO" id="GO:0015293">
    <property type="term" value="F:symporter activity"/>
    <property type="evidence" value="ECO:0007669"/>
    <property type="project" value="UniProtKB-KW"/>
</dbReference>
<dbReference type="PROSITE" id="PS00217">
    <property type="entry name" value="SUGAR_TRANSPORT_2"/>
    <property type="match status" value="1"/>
</dbReference>
<evidence type="ECO:0000256" key="9">
    <source>
        <dbReference type="RuleBase" id="RU003346"/>
    </source>
</evidence>
<dbReference type="PANTHER" id="PTHR23500">
    <property type="entry name" value="SOLUTE CARRIER FAMILY 2, FACILITATED GLUCOSE TRANSPORTER"/>
    <property type="match status" value="1"/>
</dbReference>
<evidence type="ECO:0000256" key="3">
    <source>
        <dbReference type="ARBA" id="ARBA00022448"/>
    </source>
</evidence>
<dbReference type="GO" id="GO:0015145">
    <property type="term" value="F:monosaccharide transmembrane transporter activity"/>
    <property type="evidence" value="ECO:0007669"/>
    <property type="project" value="InterPro"/>
</dbReference>
<feature type="transmembrane region" description="Helical" evidence="10">
    <location>
        <begin position="136"/>
        <end position="157"/>
    </location>
</feature>
<evidence type="ECO:0000259" key="11">
    <source>
        <dbReference type="PROSITE" id="PS50850"/>
    </source>
</evidence>
<feature type="transmembrane region" description="Helical" evidence="10">
    <location>
        <begin position="198"/>
        <end position="221"/>
    </location>
</feature>
<keyword evidence="13" id="KW-1185">Reference proteome</keyword>
<proteinExistence type="inferred from homology"/>
<dbReference type="CDD" id="cd17361">
    <property type="entry name" value="MFS_STP"/>
    <property type="match status" value="1"/>
</dbReference>
<keyword evidence="5 10" id="KW-0812">Transmembrane</keyword>
<evidence type="ECO:0000256" key="1">
    <source>
        <dbReference type="ARBA" id="ARBA00004141"/>
    </source>
</evidence>
<evidence type="ECO:0000256" key="7">
    <source>
        <dbReference type="ARBA" id="ARBA00022989"/>
    </source>
</evidence>
<evidence type="ECO:0000256" key="4">
    <source>
        <dbReference type="ARBA" id="ARBA00022597"/>
    </source>
</evidence>
<dbReference type="FunFam" id="1.20.1250.20:FF:000002">
    <property type="entry name" value="Sugar transport protein 13"/>
    <property type="match status" value="1"/>
</dbReference>
<dbReference type="Gramene" id="Kaladp0007s0035.1.v1.1">
    <property type="protein sequence ID" value="Kaladp0007s0035.1.v1.1"/>
    <property type="gene ID" value="Kaladp0007s0035.v1.1"/>
</dbReference>
<accession>A0A7N0RAV8</accession>
<feature type="transmembrane region" description="Helical" evidence="10">
    <location>
        <begin position="320"/>
        <end position="340"/>
    </location>
</feature>
<dbReference type="Proteomes" id="UP000594263">
    <property type="component" value="Unplaced"/>
</dbReference>
<dbReference type="InterPro" id="IPR044778">
    <property type="entry name" value="MFS_STP/MST-like_plant"/>
</dbReference>
<dbReference type="InterPro" id="IPR005828">
    <property type="entry name" value="MFS_sugar_transport-like"/>
</dbReference>
<dbReference type="PRINTS" id="PR00171">
    <property type="entry name" value="SUGRTRNSPORT"/>
</dbReference>
<feature type="transmembrane region" description="Helical" evidence="10">
    <location>
        <begin position="386"/>
        <end position="407"/>
    </location>
</feature>
<dbReference type="InterPro" id="IPR005829">
    <property type="entry name" value="Sugar_transporter_CS"/>
</dbReference>
<dbReference type="Gene3D" id="1.20.1250.20">
    <property type="entry name" value="MFS general substrate transporter like domains"/>
    <property type="match status" value="1"/>
</dbReference>
<dbReference type="PANTHER" id="PTHR23500:SF567">
    <property type="entry name" value="SUGAR TRANSPORT PROTEIN 12-LIKE"/>
    <property type="match status" value="1"/>
</dbReference>
<dbReference type="SUPFAM" id="SSF103473">
    <property type="entry name" value="MFS general substrate transporter"/>
    <property type="match status" value="1"/>
</dbReference>
<dbReference type="PROSITE" id="PS50850">
    <property type="entry name" value="MFS"/>
    <property type="match status" value="1"/>
</dbReference>
<evidence type="ECO:0000256" key="5">
    <source>
        <dbReference type="ARBA" id="ARBA00022692"/>
    </source>
</evidence>
<dbReference type="AlphaFoldDB" id="A0A7N0RAV8"/>
<feature type="transmembrane region" description="Helical" evidence="10">
    <location>
        <begin position="285"/>
        <end position="308"/>
    </location>
</feature>
<dbReference type="EnsemblPlants" id="Kaladp0007s0035.1.v1.1">
    <property type="protein sequence ID" value="Kaladp0007s0035.1.v1.1"/>
    <property type="gene ID" value="Kaladp0007s0035.v1.1"/>
</dbReference>
<evidence type="ECO:0000256" key="2">
    <source>
        <dbReference type="ARBA" id="ARBA00010992"/>
    </source>
</evidence>
<reference evidence="12" key="1">
    <citation type="submission" date="2021-01" db="UniProtKB">
        <authorList>
            <consortium name="EnsemblPlants"/>
        </authorList>
    </citation>
    <scope>IDENTIFICATION</scope>
</reference>